<evidence type="ECO:0008006" key="3">
    <source>
        <dbReference type="Google" id="ProtNLM"/>
    </source>
</evidence>
<gene>
    <name evidence="1" type="ORF">BJ508DRAFT_335829</name>
</gene>
<dbReference type="Proteomes" id="UP000275078">
    <property type="component" value="Unassembled WGS sequence"/>
</dbReference>
<name>A0A3N4HI02_ASCIM</name>
<accession>A0A3N4HI02</accession>
<organism evidence="1 2">
    <name type="scientific">Ascobolus immersus RN42</name>
    <dbReference type="NCBI Taxonomy" id="1160509"/>
    <lineage>
        <taxon>Eukaryota</taxon>
        <taxon>Fungi</taxon>
        <taxon>Dikarya</taxon>
        <taxon>Ascomycota</taxon>
        <taxon>Pezizomycotina</taxon>
        <taxon>Pezizomycetes</taxon>
        <taxon>Pezizales</taxon>
        <taxon>Ascobolaceae</taxon>
        <taxon>Ascobolus</taxon>
    </lineage>
</organism>
<evidence type="ECO:0000313" key="1">
    <source>
        <dbReference type="EMBL" id="RPA71640.1"/>
    </source>
</evidence>
<proteinExistence type="predicted"/>
<keyword evidence="2" id="KW-1185">Reference proteome</keyword>
<protein>
    <recommendedName>
        <fullName evidence="3">Fungal N-terminal domain-containing protein</fullName>
    </recommendedName>
</protein>
<evidence type="ECO:0000313" key="2">
    <source>
        <dbReference type="Proteomes" id="UP000275078"/>
    </source>
</evidence>
<reference evidence="1 2" key="1">
    <citation type="journal article" date="2018" name="Nat. Ecol. Evol.">
        <title>Pezizomycetes genomes reveal the molecular basis of ectomycorrhizal truffle lifestyle.</title>
        <authorList>
            <person name="Murat C."/>
            <person name="Payen T."/>
            <person name="Noel B."/>
            <person name="Kuo A."/>
            <person name="Morin E."/>
            <person name="Chen J."/>
            <person name="Kohler A."/>
            <person name="Krizsan K."/>
            <person name="Balestrini R."/>
            <person name="Da Silva C."/>
            <person name="Montanini B."/>
            <person name="Hainaut M."/>
            <person name="Levati E."/>
            <person name="Barry K.W."/>
            <person name="Belfiori B."/>
            <person name="Cichocki N."/>
            <person name="Clum A."/>
            <person name="Dockter R.B."/>
            <person name="Fauchery L."/>
            <person name="Guy J."/>
            <person name="Iotti M."/>
            <person name="Le Tacon F."/>
            <person name="Lindquist E.A."/>
            <person name="Lipzen A."/>
            <person name="Malagnac F."/>
            <person name="Mello A."/>
            <person name="Molinier V."/>
            <person name="Miyauchi S."/>
            <person name="Poulain J."/>
            <person name="Riccioni C."/>
            <person name="Rubini A."/>
            <person name="Sitrit Y."/>
            <person name="Splivallo R."/>
            <person name="Traeger S."/>
            <person name="Wang M."/>
            <person name="Zifcakova L."/>
            <person name="Wipf D."/>
            <person name="Zambonelli A."/>
            <person name="Paolocci F."/>
            <person name="Nowrousian M."/>
            <person name="Ottonello S."/>
            <person name="Baldrian P."/>
            <person name="Spatafora J.W."/>
            <person name="Henrissat B."/>
            <person name="Nagy L.G."/>
            <person name="Aury J.M."/>
            <person name="Wincker P."/>
            <person name="Grigoriev I.V."/>
            <person name="Bonfante P."/>
            <person name="Martin F.M."/>
        </authorList>
    </citation>
    <scope>NUCLEOTIDE SEQUENCE [LARGE SCALE GENOMIC DNA]</scope>
    <source>
        <strain evidence="1 2">RN42</strain>
    </source>
</reference>
<dbReference type="EMBL" id="ML119910">
    <property type="protein sequence ID" value="RPA71640.1"/>
    <property type="molecule type" value="Genomic_DNA"/>
</dbReference>
<dbReference type="AlphaFoldDB" id="A0A3N4HI02"/>
<sequence>MSTGSVPAVFAAFSDKLKGLIDQLGTIQSQYTVSIEALRHVTTVLASVQGHVADPQNRVADHEWENQQGNIDAFLAKIRTELLNEKHVAQFNKAFDAAVVVNDAANGKVSMCSMIAEHAIMMIPNVAVANKVRSLQAYKELKKSTVVSAIK</sequence>